<dbReference type="PANTHER" id="PTHR10151:SF120">
    <property type="entry name" value="BIS(5'-ADENOSYL)-TRIPHOSPHATASE"/>
    <property type="match status" value="1"/>
</dbReference>
<evidence type="ECO:0000313" key="2">
    <source>
        <dbReference type="Proteomes" id="UP000678499"/>
    </source>
</evidence>
<dbReference type="EMBL" id="CAJPEX010007997">
    <property type="protein sequence ID" value="CAG0924536.1"/>
    <property type="molecule type" value="Genomic_DNA"/>
</dbReference>
<organism evidence="1">
    <name type="scientific">Notodromas monacha</name>
    <dbReference type="NCBI Taxonomy" id="399045"/>
    <lineage>
        <taxon>Eukaryota</taxon>
        <taxon>Metazoa</taxon>
        <taxon>Ecdysozoa</taxon>
        <taxon>Arthropoda</taxon>
        <taxon>Crustacea</taxon>
        <taxon>Oligostraca</taxon>
        <taxon>Ostracoda</taxon>
        <taxon>Podocopa</taxon>
        <taxon>Podocopida</taxon>
        <taxon>Cypridocopina</taxon>
        <taxon>Cypridoidea</taxon>
        <taxon>Cyprididae</taxon>
        <taxon>Notodromas</taxon>
    </lineage>
</organism>
<dbReference type="GO" id="GO:0016787">
    <property type="term" value="F:hydrolase activity"/>
    <property type="evidence" value="ECO:0007669"/>
    <property type="project" value="UniProtKB-ARBA"/>
</dbReference>
<dbReference type="Pfam" id="PF01663">
    <property type="entry name" value="Phosphodiest"/>
    <property type="match status" value="1"/>
</dbReference>
<dbReference type="EMBL" id="OA890034">
    <property type="protein sequence ID" value="CAD7284384.1"/>
    <property type="molecule type" value="Genomic_DNA"/>
</dbReference>
<proteinExistence type="predicted"/>
<keyword evidence="2" id="KW-1185">Reference proteome</keyword>
<sequence>MLSTRQWPEEHGIIGNYFYDRSTEDVFDLTNTNSTRWRKWWQNAEPIWITAERLGRNVSLYQWSRCDVDFKGSLPKMCSGYNASRCGDLKDLKEHLDAAMSDLEGNVNLAMVYNEFVGNIGRKFGPDSEESFDAVRKTDAVLEEFLSVLNNSKIANHLNVMVISDHGMTSLDTKKKIIVEDRVEKHDLRKVVGRESYMNILPQSGAEKS</sequence>
<dbReference type="InterPro" id="IPR002591">
    <property type="entry name" value="Phosphodiest/P_Trfase"/>
</dbReference>
<feature type="non-terminal residue" evidence="1">
    <location>
        <position position="209"/>
    </location>
</feature>
<dbReference type="InterPro" id="IPR017850">
    <property type="entry name" value="Alkaline_phosphatase_core_sf"/>
</dbReference>
<protein>
    <recommendedName>
        <fullName evidence="3">Ectonucleotide pyrophosphatase/phosphodiesterase family member 6</fullName>
    </recommendedName>
</protein>
<evidence type="ECO:0008006" key="3">
    <source>
        <dbReference type="Google" id="ProtNLM"/>
    </source>
</evidence>
<evidence type="ECO:0000313" key="1">
    <source>
        <dbReference type="EMBL" id="CAD7284384.1"/>
    </source>
</evidence>
<dbReference type="AlphaFoldDB" id="A0A7R9GKE2"/>
<name>A0A7R9GKE2_9CRUS</name>
<gene>
    <name evidence="1" type="ORF">NMOB1V02_LOCUS11991</name>
</gene>
<accession>A0A7R9GKE2</accession>
<dbReference type="PANTHER" id="PTHR10151">
    <property type="entry name" value="ECTONUCLEOTIDE PYROPHOSPHATASE/PHOSPHODIESTERASE"/>
    <property type="match status" value="1"/>
</dbReference>
<dbReference type="SUPFAM" id="SSF53649">
    <property type="entry name" value="Alkaline phosphatase-like"/>
    <property type="match status" value="1"/>
</dbReference>
<dbReference type="Proteomes" id="UP000678499">
    <property type="component" value="Unassembled WGS sequence"/>
</dbReference>
<reference evidence="1" key="1">
    <citation type="submission" date="2020-11" db="EMBL/GenBank/DDBJ databases">
        <authorList>
            <person name="Tran Van P."/>
        </authorList>
    </citation>
    <scope>NUCLEOTIDE SEQUENCE</scope>
</reference>
<dbReference type="Gene3D" id="3.40.720.10">
    <property type="entry name" value="Alkaline Phosphatase, subunit A"/>
    <property type="match status" value="1"/>
</dbReference>
<dbReference type="OrthoDB" id="415411at2759"/>